<reference evidence="4" key="1">
    <citation type="submission" date="2021-01" db="EMBL/GenBank/DDBJ databases">
        <title>Whole genome shotgun sequence of Virgisporangium aurantiacum NBRC 16421.</title>
        <authorList>
            <person name="Komaki H."/>
            <person name="Tamura T."/>
        </authorList>
    </citation>
    <scope>NUCLEOTIDE SEQUENCE</scope>
    <source>
        <strain evidence="4">NBRC 16421</strain>
    </source>
</reference>
<evidence type="ECO:0000256" key="3">
    <source>
        <dbReference type="ARBA" id="ARBA00023270"/>
    </source>
</evidence>
<dbReference type="EMBL" id="BOPG01000025">
    <property type="protein sequence ID" value="GIJ56640.1"/>
    <property type="molecule type" value="Genomic_DNA"/>
</dbReference>
<dbReference type="InterPro" id="IPR013785">
    <property type="entry name" value="Aldolase_TIM"/>
</dbReference>
<sequence>MTAPWTGIAVALATLFDDEKTIAVEKTAEHAARLVEAGVGAVVVAGSTGEAAALTDTERVALLAAVREACPGVPVVAGASAEWWRPAADRVVAAVSAGADGVLVAPPRSGDPEKYFTNVAAAAGQVPVLAYHFPPNAGGAVPVDVLPKLPIQGLKDSSGDPERLLQELESWPGWVYSGAAVLTSFASTVGAAGSILAAANIAPEDCVAAWNGDGAAQRRLLAVHRACRSRFPHGLKEAMAQRWSTPTGARLG</sequence>
<comment type="similarity">
    <text evidence="1">Belongs to the DapA family.</text>
</comment>
<dbReference type="SUPFAM" id="SSF51569">
    <property type="entry name" value="Aldolase"/>
    <property type="match status" value="1"/>
</dbReference>
<dbReference type="CDD" id="cd00408">
    <property type="entry name" value="DHDPS-like"/>
    <property type="match status" value="1"/>
</dbReference>
<dbReference type="SMART" id="SM01130">
    <property type="entry name" value="DHDPS"/>
    <property type="match status" value="1"/>
</dbReference>
<keyword evidence="5" id="KW-1185">Reference proteome</keyword>
<dbReference type="PROSITE" id="PS00665">
    <property type="entry name" value="DHDPS_1"/>
    <property type="match status" value="1"/>
</dbReference>
<evidence type="ECO:0000256" key="2">
    <source>
        <dbReference type="ARBA" id="ARBA00023239"/>
    </source>
</evidence>
<keyword evidence="3" id="KW-0704">Schiff base</keyword>
<dbReference type="GO" id="GO:0008840">
    <property type="term" value="F:4-hydroxy-tetrahydrodipicolinate synthase activity"/>
    <property type="evidence" value="ECO:0007669"/>
    <property type="project" value="TreeGrafter"/>
</dbReference>
<gene>
    <name evidence="4" type="ORF">Vau01_041560</name>
</gene>
<proteinExistence type="inferred from homology"/>
<dbReference type="PRINTS" id="PR00146">
    <property type="entry name" value="DHPICSNTHASE"/>
</dbReference>
<dbReference type="Pfam" id="PF00701">
    <property type="entry name" value="DHDPS"/>
    <property type="match status" value="1"/>
</dbReference>
<comment type="caution">
    <text evidence="4">The sequence shown here is derived from an EMBL/GenBank/DDBJ whole genome shotgun (WGS) entry which is preliminary data.</text>
</comment>
<evidence type="ECO:0000256" key="1">
    <source>
        <dbReference type="ARBA" id="ARBA00007592"/>
    </source>
</evidence>
<name>A0A8J3Z7B4_9ACTN</name>
<dbReference type="PANTHER" id="PTHR12128">
    <property type="entry name" value="DIHYDRODIPICOLINATE SYNTHASE"/>
    <property type="match status" value="1"/>
</dbReference>
<organism evidence="4 5">
    <name type="scientific">Virgisporangium aurantiacum</name>
    <dbReference type="NCBI Taxonomy" id="175570"/>
    <lineage>
        <taxon>Bacteria</taxon>
        <taxon>Bacillati</taxon>
        <taxon>Actinomycetota</taxon>
        <taxon>Actinomycetes</taxon>
        <taxon>Micromonosporales</taxon>
        <taxon>Micromonosporaceae</taxon>
        <taxon>Virgisporangium</taxon>
    </lineage>
</organism>
<dbReference type="AlphaFoldDB" id="A0A8J3Z7B4"/>
<dbReference type="InterPro" id="IPR002220">
    <property type="entry name" value="DapA-like"/>
</dbReference>
<dbReference type="Gene3D" id="3.20.20.70">
    <property type="entry name" value="Aldolase class I"/>
    <property type="match status" value="1"/>
</dbReference>
<dbReference type="InterPro" id="IPR020624">
    <property type="entry name" value="Schiff_base-form_aldolases_CS"/>
</dbReference>
<accession>A0A8J3Z7B4</accession>
<keyword evidence="2" id="KW-0456">Lyase</keyword>
<evidence type="ECO:0000313" key="5">
    <source>
        <dbReference type="Proteomes" id="UP000612585"/>
    </source>
</evidence>
<dbReference type="PANTHER" id="PTHR12128:SF66">
    <property type="entry name" value="4-HYDROXY-2-OXOGLUTARATE ALDOLASE, MITOCHONDRIAL"/>
    <property type="match status" value="1"/>
</dbReference>
<protein>
    <submittedName>
        <fullName evidence="4">Dihydrodipicolinate synthase family protein</fullName>
    </submittedName>
</protein>
<evidence type="ECO:0000313" key="4">
    <source>
        <dbReference type="EMBL" id="GIJ56640.1"/>
    </source>
</evidence>
<dbReference type="RefSeq" id="WP_203995358.1">
    <property type="nucleotide sequence ID" value="NZ_BOPG01000025.1"/>
</dbReference>
<dbReference type="Proteomes" id="UP000612585">
    <property type="component" value="Unassembled WGS sequence"/>
</dbReference>